<keyword evidence="3" id="KW-0732">Signal</keyword>
<proteinExistence type="inferred from homology"/>
<sequence>MLRAAGVPIRTRVATAFTFIFFFFFIVAECSNHSGGLTNVKCHEKFKSCIKKVQKSGKVGFSRKCPYGTAVPTMVQVVLFFGNEVETLNNLWSKISLKLAVSRIKLLKNKRDALIKQQKRELAQLLESGQEQTARIRVEHVVREEKTMAAYDLIEIYCELIVARLPIIEAQKNCPIDLKEAITSVIFASPRCADVPELMDVRKHFTAKYGKEFISSAVELRPDCGVSRMLVEKLSAKAPDGPTKINILGAIAEEHNIKWDPKSFGEKDAKPPEDLLNGPNTFQKASKMNVEPPSMQAPPNHDQKPDVPVNSFEHNVRSELSSQNFASTDIGASKTAMSGTSHPEVRAPGTRAEGMEFRHSFSGDGNAFPSGGQNWNMEFKDATSAAQAAAESAERASMAARAAAELSSRGKITRQYSRESQKPSIYGFRDEDPGKYAGSELHGEHLAKDSAN</sequence>
<comment type="caution">
    <text evidence="4">The sequence shown here is derived from an EMBL/GenBank/DDBJ whole genome shotgun (WGS) entry which is preliminary data.</text>
</comment>
<protein>
    <recommendedName>
        <fullName evidence="6">IST1-like protein</fullName>
    </recommendedName>
</protein>
<feature type="signal peptide" evidence="3">
    <location>
        <begin position="1"/>
        <end position="30"/>
    </location>
</feature>
<evidence type="ECO:0000256" key="3">
    <source>
        <dbReference type="SAM" id="SignalP"/>
    </source>
</evidence>
<dbReference type="AlphaFoldDB" id="A0AAP0RC60"/>
<feature type="region of interest" description="Disordered" evidence="2">
    <location>
        <begin position="405"/>
        <end position="452"/>
    </location>
</feature>
<reference evidence="4 5" key="1">
    <citation type="journal article" date="2024" name="Plant J.">
        <title>Genome sequences and population genomics reveal climatic adaptation and genomic divergence between two closely related sweetgum species.</title>
        <authorList>
            <person name="Xu W.Q."/>
            <person name="Ren C.Q."/>
            <person name="Zhang X.Y."/>
            <person name="Comes H.P."/>
            <person name="Liu X.H."/>
            <person name="Li Y.G."/>
            <person name="Kettle C.J."/>
            <person name="Jalonen R."/>
            <person name="Gaisberger H."/>
            <person name="Ma Y.Z."/>
            <person name="Qiu Y.X."/>
        </authorList>
    </citation>
    <scope>NUCLEOTIDE SEQUENCE [LARGE SCALE GENOMIC DNA]</scope>
    <source>
        <strain evidence="4">Hangzhou</strain>
    </source>
</reference>
<dbReference type="FunFam" id="1.20.1260.60:FF:000003">
    <property type="entry name" value="IST1-like protein isoform A"/>
    <property type="match status" value="1"/>
</dbReference>
<evidence type="ECO:0000256" key="1">
    <source>
        <dbReference type="ARBA" id="ARBA00005536"/>
    </source>
</evidence>
<dbReference type="PANTHER" id="PTHR12161:SF13">
    <property type="entry name" value="REGULATOR OF VPS4 ACTIVITY IN THE MVB PATHWAY PROTEIN"/>
    <property type="match status" value="1"/>
</dbReference>
<dbReference type="GO" id="GO:0015031">
    <property type="term" value="P:protein transport"/>
    <property type="evidence" value="ECO:0007669"/>
    <property type="project" value="InterPro"/>
</dbReference>
<dbReference type="InterPro" id="IPR005061">
    <property type="entry name" value="Ist1"/>
</dbReference>
<name>A0AAP0RC60_LIQFO</name>
<organism evidence="4 5">
    <name type="scientific">Liquidambar formosana</name>
    <name type="common">Formosan gum</name>
    <dbReference type="NCBI Taxonomy" id="63359"/>
    <lineage>
        <taxon>Eukaryota</taxon>
        <taxon>Viridiplantae</taxon>
        <taxon>Streptophyta</taxon>
        <taxon>Embryophyta</taxon>
        <taxon>Tracheophyta</taxon>
        <taxon>Spermatophyta</taxon>
        <taxon>Magnoliopsida</taxon>
        <taxon>eudicotyledons</taxon>
        <taxon>Gunneridae</taxon>
        <taxon>Pentapetalae</taxon>
        <taxon>Saxifragales</taxon>
        <taxon>Altingiaceae</taxon>
        <taxon>Liquidambar</taxon>
    </lineage>
</organism>
<accession>A0AAP0RC60</accession>
<keyword evidence="5" id="KW-1185">Reference proteome</keyword>
<dbReference type="Proteomes" id="UP001415857">
    <property type="component" value="Unassembled WGS sequence"/>
</dbReference>
<feature type="compositionally biased region" description="Basic and acidic residues" evidence="2">
    <location>
        <begin position="441"/>
        <end position="452"/>
    </location>
</feature>
<dbReference type="PANTHER" id="PTHR12161">
    <property type="entry name" value="IST1 FAMILY MEMBER"/>
    <property type="match status" value="1"/>
</dbReference>
<dbReference type="Pfam" id="PF03398">
    <property type="entry name" value="Ist1"/>
    <property type="match status" value="1"/>
</dbReference>
<evidence type="ECO:0008006" key="6">
    <source>
        <dbReference type="Google" id="ProtNLM"/>
    </source>
</evidence>
<evidence type="ECO:0000256" key="2">
    <source>
        <dbReference type="SAM" id="MobiDB-lite"/>
    </source>
</evidence>
<feature type="region of interest" description="Disordered" evidence="2">
    <location>
        <begin position="263"/>
        <end position="310"/>
    </location>
</feature>
<feature type="chain" id="PRO_5042973042" description="IST1-like protein" evidence="3">
    <location>
        <begin position="31"/>
        <end position="452"/>
    </location>
</feature>
<evidence type="ECO:0000313" key="4">
    <source>
        <dbReference type="EMBL" id="KAK9274926.1"/>
    </source>
</evidence>
<gene>
    <name evidence="4" type="ORF">L1049_022181</name>
</gene>
<evidence type="ECO:0000313" key="5">
    <source>
        <dbReference type="Proteomes" id="UP001415857"/>
    </source>
</evidence>
<feature type="compositionally biased region" description="Basic and acidic residues" evidence="2">
    <location>
        <begin position="263"/>
        <end position="273"/>
    </location>
</feature>
<comment type="similarity">
    <text evidence="1">Belongs to the IST1 family.</text>
</comment>
<dbReference type="Gene3D" id="1.20.1260.60">
    <property type="entry name" value="Vacuolar protein sorting-associated protein Ist1"/>
    <property type="match status" value="1"/>
</dbReference>
<dbReference type="EMBL" id="JBBPBK010000011">
    <property type="protein sequence ID" value="KAK9274926.1"/>
    <property type="molecule type" value="Genomic_DNA"/>
</dbReference>
<dbReference type="InterPro" id="IPR042277">
    <property type="entry name" value="IST1-like"/>
</dbReference>